<comment type="function">
    <text evidence="1">Involved in the import of GDP-mannose from the cytoplasm into the Golgi lumen.</text>
</comment>
<evidence type="ECO:0000313" key="12">
    <source>
        <dbReference type="Proteomes" id="UP001562354"/>
    </source>
</evidence>
<name>A0ABR3PGX8_9PEZI</name>
<feature type="region of interest" description="Disordered" evidence="8">
    <location>
        <begin position="1"/>
        <end position="29"/>
    </location>
</feature>
<keyword evidence="7 9" id="KW-0472">Membrane</keyword>
<feature type="transmembrane region" description="Helical" evidence="9">
    <location>
        <begin position="102"/>
        <end position="125"/>
    </location>
</feature>
<evidence type="ECO:0000256" key="3">
    <source>
        <dbReference type="ARBA" id="ARBA00010425"/>
    </source>
</evidence>
<dbReference type="InterPro" id="IPR004853">
    <property type="entry name" value="Sugar_P_trans_dom"/>
</dbReference>
<feature type="transmembrane region" description="Helical" evidence="9">
    <location>
        <begin position="137"/>
        <end position="158"/>
    </location>
</feature>
<feature type="compositionally biased region" description="Basic and acidic residues" evidence="8">
    <location>
        <begin position="1"/>
        <end position="10"/>
    </location>
</feature>
<comment type="subcellular location">
    <subcellularLocation>
        <location evidence="2">Endoplasmic reticulum membrane</location>
        <topology evidence="2">Multi-pass membrane protein</topology>
    </subcellularLocation>
</comment>
<sequence length="374" mass="40490">MTTHNIKGEDGYNISEEAVSPSPSEQFNITDQEQDEQRLGLLSEDVEKQSIPAEVKAESVKEGAEYLVSTRKKLSFLAIYFALNLGLTLYNKAVLGPFKFPWLLTALHTAFASLGCLGIMILMPHHLRLTRLSRRENYILIAFSFLFTINIAISNVSLAMVSVPFHQIARSTTPVATVLLYKWLGRSYSTATYLALVPIILGVGLSTFGDYYATLLGASLTFFGVFLAAVKTVATNRLLTGSLKLPALEVLLRMAPLAAVQSLFWAYATGEVGRFVEFTNEGGLTAGMIIALLGNGFLAFLLNITSFQTNKMAGALTLTVCGNVKQCLTVLLGVLLFNVHVGLLNGVGMMVALGGAAWYSKVEIDAKRATSAGR</sequence>
<accession>A0ABR3PGX8</accession>
<keyword evidence="6 9" id="KW-1133">Transmembrane helix</keyword>
<comment type="subunit">
    <text evidence="4">Homooligomer.</text>
</comment>
<evidence type="ECO:0000256" key="8">
    <source>
        <dbReference type="SAM" id="MobiDB-lite"/>
    </source>
</evidence>
<feature type="transmembrane region" description="Helical" evidence="9">
    <location>
        <begin position="188"/>
        <end position="205"/>
    </location>
</feature>
<reference evidence="11 12" key="1">
    <citation type="submission" date="2024-07" db="EMBL/GenBank/DDBJ databases">
        <title>Draft sequence of the Neodothiora populina.</title>
        <authorList>
            <person name="Drown D.D."/>
            <person name="Schuette U.S."/>
            <person name="Buechlein A.B."/>
            <person name="Rusch D.R."/>
            <person name="Winton L.W."/>
            <person name="Adams G.A."/>
        </authorList>
    </citation>
    <scope>NUCLEOTIDE SEQUENCE [LARGE SCALE GENOMIC DNA]</scope>
    <source>
        <strain evidence="11 12">CPC 39397</strain>
    </source>
</reference>
<dbReference type="PANTHER" id="PTHR11132">
    <property type="entry name" value="SOLUTE CARRIER FAMILY 35"/>
    <property type="match status" value="1"/>
</dbReference>
<keyword evidence="12" id="KW-1185">Reference proteome</keyword>
<dbReference type="Pfam" id="PF03151">
    <property type="entry name" value="TPT"/>
    <property type="match status" value="1"/>
</dbReference>
<feature type="transmembrane region" description="Helical" evidence="9">
    <location>
        <begin position="211"/>
        <end position="230"/>
    </location>
</feature>
<comment type="similarity">
    <text evidence="3">Belongs to the TPT transporter family. SLC35D subfamily.</text>
</comment>
<evidence type="ECO:0000313" key="11">
    <source>
        <dbReference type="EMBL" id="KAL1305403.1"/>
    </source>
</evidence>
<evidence type="ECO:0000259" key="10">
    <source>
        <dbReference type="Pfam" id="PF03151"/>
    </source>
</evidence>
<dbReference type="Proteomes" id="UP001562354">
    <property type="component" value="Unassembled WGS sequence"/>
</dbReference>
<dbReference type="GeneID" id="95975993"/>
<evidence type="ECO:0000256" key="9">
    <source>
        <dbReference type="SAM" id="Phobius"/>
    </source>
</evidence>
<feature type="transmembrane region" description="Helical" evidence="9">
    <location>
        <begin position="283"/>
        <end position="304"/>
    </location>
</feature>
<comment type="caution">
    <text evidence="11">The sequence shown here is derived from an EMBL/GenBank/DDBJ whole genome shotgun (WGS) entry which is preliminary data.</text>
</comment>
<dbReference type="InterPro" id="IPR050186">
    <property type="entry name" value="TPT_transporter"/>
</dbReference>
<feature type="transmembrane region" description="Helical" evidence="9">
    <location>
        <begin position="74"/>
        <end position="90"/>
    </location>
</feature>
<evidence type="ECO:0000256" key="2">
    <source>
        <dbReference type="ARBA" id="ARBA00004477"/>
    </source>
</evidence>
<dbReference type="RefSeq" id="XP_069201676.1">
    <property type="nucleotide sequence ID" value="XM_069341587.1"/>
</dbReference>
<protein>
    <recommendedName>
        <fullName evidence="10">Sugar phosphate transporter domain-containing protein</fullName>
    </recommendedName>
</protein>
<organism evidence="11 12">
    <name type="scientific">Neodothiora populina</name>
    <dbReference type="NCBI Taxonomy" id="2781224"/>
    <lineage>
        <taxon>Eukaryota</taxon>
        <taxon>Fungi</taxon>
        <taxon>Dikarya</taxon>
        <taxon>Ascomycota</taxon>
        <taxon>Pezizomycotina</taxon>
        <taxon>Dothideomycetes</taxon>
        <taxon>Dothideomycetidae</taxon>
        <taxon>Dothideales</taxon>
        <taxon>Dothioraceae</taxon>
        <taxon>Neodothiora</taxon>
    </lineage>
</organism>
<dbReference type="EMBL" id="JBFMKM010000007">
    <property type="protein sequence ID" value="KAL1305403.1"/>
    <property type="molecule type" value="Genomic_DNA"/>
</dbReference>
<evidence type="ECO:0000256" key="4">
    <source>
        <dbReference type="ARBA" id="ARBA00011182"/>
    </source>
</evidence>
<gene>
    <name evidence="11" type="ORF">AAFC00_002291</name>
</gene>
<proteinExistence type="inferred from homology"/>
<feature type="domain" description="Sugar phosphate transporter" evidence="10">
    <location>
        <begin position="75"/>
        <end position="360"/>
    </location>
</feature>
<keyword evidence="5 9" id="KW-0812">Transmembrane</keyword>
<evidence type="ECO:0000256" key="5">
    <source>
        <dbReference type="ARBA" id="ARBA00022692"/>
    </source>
</evidence>
<evidence type="ECO:0000256" key="6">
    <source>
        <dbReference type="ARBA" id="ARBA00022989"/>
    </source>
</evidence>
<evidence type="ECO:0000256" key="1">
    <source>
        <dbReference type="ARBA" id="ARBA00003420"/>
    </source>
</evidence>
<evidence type="ECO:0000256" key="7">
    <source>
        <dbReference type="ARBA" id="ARBA00023136"/>
    </source>
</evidence>